<dbReference type="PANTHER" id="PTHR42743:SF2">
    <property type="entry name" value="AMINODEOXYCHORISMATE LYASE"/>
    <property type="match status" value="1"/>
</dbReference>
<dbReference type="EC" id="4.1.3.38" evidence="8 10"/>
<comment type="subunit">
    <text evidence="3">Homodimer.</text>
</comment>
<evidence type="ECO:0000256" key="7">
    <source>
        <dbReference type="ARBA" id="ARBA00035633"/>
    </source>
</evidence>
<evidence type="ECO:0000313" key="11">
    <source>
        <dbReference type="EMBL" id="MEE2001428.1"/>
    </source>
</evidence>
<keyword evidence="5" id="KW-0289">Folate biosynthesis</keyword>
<keyword evidence="12" id="KW-1185">Reference proteome</keyword>
<dbReference type="Pfam" id="PF01063">
    <property type="entry name" value="Aminotran_4"/>
    <property type="match status" value="1"/>
</dbReference>
<keyword evidence="6 11" id="KW-0456">Lyase</keyword>
<dbReference type="NCBIfam" id="NF004761">
    <property type="entry name" value="PRK06092.1"/>
    <property type="match status" value="1"/>
</dbReference>
<dbReference type="InterPro" id="IPR017824">
    <property type="entry name" value="Aminodeoxychorismate_lyase_IV"/>
</dbReference>
<dbReference type="GO" id="GO:0008696">
    <property type="term" value="F:4-amino-4-deoxychorismate lyase activity"/>
    <property type="evidence" value="ECO:0007669"/>
    <property type="project" value="UniProtKB-EC"/>
</dbReference>
<comment type="caution">
    <text evidence="11">The sequence shown here is derived from an EMBL/GenBank/DDBJ whole genome shotgun (WGS) entry which is preliminary data.</text>
</comment>
<evidence type="ECO:0000256" key="8">
    <source>
        <dbReference type="ARBA" id="ARBA00035676"/>
    </source>
</evidence>
<comment type="catalytic activity">
    <reaction evidence="9">
        <text>4-amino-4-deoxychorismate = 4-aminobenzoate + pyruvate + H(+)</text>
        <dbReference type="Rhea" id="RHEA:16201"/>
        <dbReference type="ChEBI" id="CHEBI:15361"/>
        <dbReference type="ChEBI" id="CHEBI:15378"/>
        <dbReference type="ChEBI" id="CHEBI:17836"/>
        <dbReference type="ChEBI" id="CHEBI:58406"/>
        <dbReference type="EC" id="4.1.3.38"/>
    </reaction>
</comment>
<evidence type="ECO:0000256" key="2">
    <source>
        <dbReference type="ARBA" id="ARBA00009320"/>
    </source>
</evidence>
<dbReference type="NCBIfam" id="TIGR03461">
    <property type="entry name" value="pabC_Proteo"/>
    <property type="match status" value="1"/>
</dbReference>
<evidence type="ECO:0000313" key="12">
    <source>
        <dbReference type="Proteomes" id="UP001336314"/>
    </source>
</evidence>
<organism evidence="11 12">
    <name type="scientific">Alkalimonas cellulosilytica</name>
    <dbReference type="NCBI Taxonomy" id="3058395"/>
    <lineage>
        <taxon>Bacteria</taxon>
        <taxon>Pseudomonadati</taxon>
        <taxon>Pseudomonadota</taxon>
        <taxon>Gammaproteobacteria</taxon>
        <taxon>Alkalimonas</taxon>
    </lineage>
</organism>
<evidence type="ECO:0000256" key="5">
    <source>
        <dbReference type="ARBA" id="ARBA00022909"/>
    </source>
</evidence>
<evidence type="ECO:0000256" key="1">
    <source>
        <dbReference type="ARBA" id="ARBA00001933"/>
    </source>
</evidence>
<evidence type="ECO:0000256" key="10">
    <source>
        <dbReference type="NCBIfam" id="TIGR03461"/>
    </source>
</evidence>
<comment type="pathway">
    <text evidence="7">Cofactor biosynthesis; tetrahydrofolate biosynthesis; 4-aminobenzoate from chorismate: step 2/2.</text>
</comment>
<dbReference type="Gene3D" id="3.20.10.10">
    <property type="entry name" value="D-amino Acid Aminotransferase, subunit A, domain 2"/>
    <property type="match status" value="1"/>
</dbReference>
<evidence type="ECO:0000256" key="4">
    <source>
        <dbReference type="ARBA" id="ARBA00022898"/>
    </source>
</evidence>
<comment type="similarity">
    <text evidence="2">Belongs to the class-IV pyridoxal-phosphate-dependent aminotransferase family.</text>
</comment>
<dbReference type="InterPro" id="IPR043131">
    <property type="entry name" value="BCAT-like_N"/>
</dbReference>
<sequence>MQPGITTGDRSFQFGDGIFTTIRVRAGVAEFWPQHLARLQQGVLRLGMTEPDWQQLTEQVKQAISAPEQVLKVVLSRGHAGRGYSPLGVAGPDIYINTAALPDYTQQQQQGIRLGLARLQLGCQPLLAGLKHNNRLEQVLLKQELATTDWDDLLVLDQRGFVTEAIAANVFFYRAGRWLTPALDQAGVAGVMRQVLLEQLQAEQVQWTLDELQGIEALFCCNALCGVLPVHTFLDKSLQLTPVQQVQQELACYVA</sequence>
<reference evidence="11 12" key="1">
    <citation type="submission" date="2023-07" db="EMBL/GenBank/DDBJ databases">
        <title>Alkalimonas sp., MEB108 novel, alkaliphilic bacterium isolated from Lonar Lake, India.</title>
        <authorList>
            <person name="Joshi A."/>
            <person name="Thite S."/>
        </authorList>
    </citation>
    <scope>NUCLEOTIDE SEQUENCE [LARGE SCALE GENOMIC DNA]</scope>
    <source>
        <strain evidence="11 12">MEB108</strain>
    </source>
</reference>
<dbReference type="EMBL" id="JAUHLI010000007">
    <property type="protein sequence ID" value="MEE2001428.1"/>
    <property type="molecule type" value="Genomic_DNA"/>
</dbReference>
<dbReference type="InterPro" id="IPR050571">
    <property type="entry name" value="Class-IV_PLP-Dep_Aminotrnsfr"/>
</dbReference>
<proteinExistence type="inferred from homology"/>
<dbReference type="RefSeq" id="WP_330128531.1">
    <property type="nucleotide sequence ID" value="NZ_JAUHLI010000007.1"/>
</dbReference>
<dbReference type="InterPro" id="IPR036038">
    <property type="entry name" value="Aminotransferase-like"/>
</dbReference>
<dbReference type="CDD" id="cd01559">
    <property type="entry name" value="ADCL_like"/>
    <property type="match status" value="1"/>
</dbReference>
<evidence type="ECO:0000256" key="9">
    <source>
        <dbReference type="ARBA" id="ARBA00049529"/>
    </source>
</evidence>
<gene>
    <name evidence="11" type="primary">pabC</name>
    <name evidence="11" type="ORF">QWY20_08180</name>
</gene>
<comment type="cofactor">
    <cofactor evidence="1">
        <name>pyridoxal 5'-phosphate</name>
        <dbReference type="ChEBI" id="CHEBI:597326"/>
    </cofactor>
</comment>
<dbReference type="InterPro" id="IPR043132">
    <property type="entry name" value="BCAT-like_C"/>
</dbReference>
<evidence type="ECO:0000256" key="3">
    <source>
        <dbReference type="ARBA" id="ARBA00011738"/>
    </source>
</evidence>
<evidence type="ECO:0000256" key="6">
    <source>
        <dbReference type="ARBA" id="ARBA00023239"/>
    </source>
</evidence>
<keyword evidence="4" id="KW-0663">Pyridoxal phosphate</keyword>
<dbReference type="PANTHER" id="PTHR42743">
    <property type="entry name" value="AMINO-ACID AMINOTRANSFERASE"/>
    <property type="match status" value="1"/>
</dbReference>
<dbReference type="SUPFAM" id="SSF56752">
    <property type="entry name" value="D-aminoacid aminotransferase-like PLP-dependent enzymes"/>
    <property type="match status" value="1"/>
</dbReference>
<dbReference type="InterPro" id="IPR001544">
    <property type="entry name" value="Aminotrans_IV"/>
</dbReference>
<dbReference type="Gene3D" id="3.30.470.10">
    <property type="match status" value="1"/>
</dbReference>
<accession>A0ABU7J514</accession>
<protein>
    <recommendedName>
        <fullName evidence="8 10">Aminodeoxychorismate lyase</fullName>
        <ecNumber evidence="8 10">4.1.3.38</ecNumber>
    </recommendedName>
</protein>
<name>A0ABU7J514_9GAMM</name>
<dbReference type="Proteomes" id="UP001336314">
    <property type="component" value="Unassembled WGS sequence"/>
</dbReference>